<gene>
    <name evidence="3" type="ORF">GPM918_LOCUS33987</name>
    <name evidence="4" type="ORF">SRO942_LOCUS34682</name>
</gene>
<evidence type="ECO:0000256" key="1">
    <source>
        <dbReference type="SAM" id="MobiDB-lite"/>
    </source>
</evidence>
<feature type="compositionally biased region" description="Basic residues" evidence="1">
    <location>
        <begin position="217"/>
        <end position="228"/>
    </location>
</feature>
<feature type="signal peptide" evidence="2">
    <location>
        <begin position="1"/>
        <end position="16"/>
    </location>
</feature>
<reference evidence="3" key="1">
    <citation type="submission" date="2021-02" db="EMBL/GenBank/DDBJ databases">
        <authorList>
            <person name="Nowell W R."/>
        </authorList>
    </citation>
    <scope>NUCLEOTIDE SEQUENCE</scope>
</reference>
<evidence type="ECO:0000313" key="4">
    <source>
        <dbReference type="EMBL" id="CAF4309362.1"/>
    </source>
</evidence>
<keyword evidence="2" id="KW-0732">Signal</keyword>
<dbReference type="EMBL" id="CAJNOQ010018507">
    <property type="protein sequence ID" value="CAF1430511.1"/>
    <property type="molecule type" value="Genomic_DNA"/>
</dbReference>
<evidence type="ECO:0000313" key="5">
    <source>
        <dbReference type="Proteomes" id="UP000663829"/>
    </source>
</evidence>
<feature type="chain" id="PRO_5035687272" evidence="2">
    <location>
        <begin position="17"/>
        <end position="252"/>
    </location>
</feature>
<dbReference type="AlphaFoldDB" id="A0A815N173"/>
<proteinExistence type="predicted"/>
<organism evidence="3 5">
    <name type="scientific">Didymodactylos carnosus</name>
    <dbReference type="NCBI Taxonomy" id="1234261"/>
    <lineage>
        <taxon>Eukaryota</taxon>
        <taxon>Metazoa</taxon>
        <taxon>Spiralia</taxon>
        <taxon>Gnathifera</taxon>
        <taxon>Rotifera</taxon>
        <taxon>Eurotatoria</taxon>
        <taxon>Bdelloidea</taxon>
        <taxon>Philodinida</taxon>
        <taxon>Philodinidae</taxon>
        <taxon>Didymodactylos</taxon>
    </lineage>
</organism>
<feature type="region of interest" description="Disordered" evidence="1">
    <location>
        <begin position="201"/>
        <end position="230"/>
    </location>
</feature>
<sequence length="252" mass="28447">MFFIALYVLFLEYCVAQFGPIKKSVWNRAMTNVGAKSRQLVRVEIQKTLAKKAAALLEKTEQQENNDEWQTNDQNHKTAKISLADEAAADHRYQQQQKDYNNTQPETPMNKENENSLILPSPSVLHSTPKALCRATAPLIPKQLSPVADIQTIFSPKPPLKSSSHLSTTTDYVRSYVKLAGKNANVFSSSEIDENEEHCLSGLPKRASESPSPAATIRKKQKTMKQKKMNYETDDEKNLFDAIDELLFDESE</sequence>
<comment type="caution">
    <text evidence="3">The sequence shown here is derived from an EMBL/GenBank/DDBJ whole genome shotgun (WGS) entry which is preliminary data.</text>
</comment>
<keyword evidence="5" id="KW-1185">Reference proteome</keyword>
<accession>A0A815N173</accession>
<dbReference type="EMBL" id="CAJOBC010083941">
    <property type="protein sequence ID" value="CAF4309362.1"/>
    <property type="molecule type" value="Genomic_DNA"/>
</dbReference>
<dbReference type="Proteomes" id="UP000681722">
    <property type="component" value="Unassembled WGS sequence"/>
</dbReference>
<evidence type="ECO:0000256" key="2">
    <source>
        <dbReference type="SAM" id="SignalP"/>
    </source>
</evidence>
<name>A0A815N173_9BILA</name>
<protein>
    <submittedName>
        <fullName evidence="3">Uncharacterized protein</fullName>
    </submittedName>
</protein>
<evidence type="ECO:0000313" key="3">
    <source>
        <dbReference type="EMBL" id="CAF1430511.1"/>
    </source>
</evidence>
<dbReference type="Proteomes" id="UP000663829">
    <property type="component" value="Unassembled WGS sequence"/>
</dbReference>
<feature type="region of interest" description="Disordered" evidence="1">
    <location>
        <begin position="100"/>
        <end position="121"/>
    </location>
</feature>